<dbReference type="EMBL" id="JAAMRR010001189">
    <property type="protein sequence ID" value="NGX98050.1"/>
    <property type="molecule type" value="Genomic_DNA"/>
</dbReference>
<organism evidence="2 3">
    <name type="scientific">Candidatus Afipia apatlaquensis</name>
    <dbReference type="NCBI Taxonomy" id="2712852"/>
    <lineage>
        <taxon>Bacteria</taxon>
        <taxon>Pseudomonadati</taxon>
        <taxon>Pseudomonadota</taxon>
        <taxon>Alphaproteobacteria</taxon>
        <taxon>Hyphomicrobiales</taxon>
        <taxon>Nitrobacteraceae</taxon>
        <taxon>Afipia</taxon>
    </lineage>
</organism>
<evidence type="ECO:0000313" key="3">
    <source>
        <dbReference type="Proteomes" id="UP000480266"/>
    </source>
</evidence>
<sequence length="130" mass="14159">MERLFLQIATAFSALVLLGLGLCGVALGVQFLHGVGTITVDNYFRLLSGMMAGMGFVLLASIPHVERYRERFGILTFMIMLGGLAELYAVVLHGVPSVGALFGLFMSLIYAPLLWLLQRHVARRAAPNAH</sequence>
<feature type="transmembrane region" description="Helical" evidence="1">
    <location>
        <begin position="97"/>
        <end position="117"/>
    </location>
</feature>
<proteinExistence type="predicted"/>
<protein>
    <submittedName>
        <fullName evidence="2">DUF4345 domain-containing protein</fullName>
    </submittedName>
</protein>
<comment type="caution">
    <text evidence="2">The sequence shown here is derived from an EMBL/GenBank/DDBJ whole genome shotgun (WGS) entry which is preliminary data.</text>
</comment>
<dbReference type="InterPro" id="IPR025597">
    <property type="entry name" value="DUF4345"/>
</dbReference>
<accession>A0A7C9VLM1</accession>
<keyword evidence="1" id="KW-0812">Transmembrane</keyword>
<reference evidence="2" key="1">
    <citation type="submission" date="2020-02" db="EMBL/GenBank/DDBJ databases">
        <title>Draft genome sequence of Candidatus Afipia apatlaquensis IBT-C3, a potential strain for decolorization of textile dyes.</title>
        <authorList>
            <person name="Sanchez-Reyes A."/>
            <person name="Breton-Deval L."/>
            <person name="Mangelson H."/>
            <person name="Sanchez-Flores A."/>
        </authorList>
    </citation>
    <scope>NUCLEOTIDE SEQUENCE [LARGE SCALE GENOMIC DNA]</scope>
    <source>
        <strain evidence="2">IBT-C3</strain>
    </source>
</reference>
<dbReference type="AlphaFoldDB" id="A0A7C9VLM1"/>
<name>A0A7C9VLM1_9BRAD</name>
<keyword evidence="1" id="KW-1133">Transmembrane helix</keyword>
<keyword evidence="1" id="KW-0472">Membrane</keyword>
<evidence type="ECO:0000313" key="2">
    <source>
        <dbReference type="EMBL" id="NGX98050.1"/>
    </source>
</evidence>
<feature type="transmembrane region" description="Helical" evidence="1">
    <location>
        <begin position="72"/>
        <end position="91"/>
    </location>
</feature>
<dbReference type="Proteomes" id="UP000480266">
    <property type="component" value="Unassembled WGS sequence"/>
</dbReference>
<evidence type="ECO:0000256" key="1">
    <source>
        <dbReference type="SAM" id="Phobius"/>
    </source>
</evidence>
<dbReference type="Pfam" id="PF14248">
    <property type="entry name" value="DUF4345"/>
    <property type="match status" value="1"/>
</dbReference>
<keyword evidence="3" id="KW-1185">Reference proteome</keyword>
<gene>
    <name evidence="2" type="ORF">G4V63_23445</name>
</gene>
<feature type="transmembrane region" description="Helical" evidence="1">
    <location>
        <begin position="44"/>
        <end position="65"/>
    </location>
</feature>